<keyword evidence="1" id="KW-1188">Viral release from host cell</keyword>
<evidence type="ECO:0000256" key="3">
    <source>
        <dbReference type="ARBA" id="ARBA00022801"/>
    </source>
</evidence>
<dbReference type="InterPro" id="IPR006433">
    <property type="entry name" value="Prohead_protease"/>
</dbReference>
<protein>
    <submittedName>
        <fullName evidence="6">Caudovirus prohead protease</fullName>
    </submittedName>
</protein>
<dbReference type="EMBL" id="CP020559">
    <property type="protein sequence ID" value="ARE87391.1"/>
    <property type="molecule type" value="Genomic_DNA"/>
</dbReference>
<evidence type="ECO:0000313" key="7">
    <source>
        <dbReference type="Proteomes" id="UP000177894"/>
    </source>
</evidence>
<keyword evidence="7" id="KW-1185">Reference proteome</keyword>
<evidence type="ECO:0000313" key="8">
    <source>
        <dbReference type="Proteomes" id="UP000192478"/>
    </source>
</evidence>
<proteinExistence type="predicted"/>
<reference evidence="6 8" key="2">
    <citation type="submission" date="2017-03" db="EMBL/GenBank/DDBJ databases">
        <title>Complete sequence of Clostridium formicaceticum DSM 92.</title>
        <authorList>
            <person name="Poehlein A."/>
            <person name="Karl M."/>
            <person name="Bengelsdorf F.R."/>
            <person name="Duerre P."/>
            <person name="Daniel R."/>
        </authorList>
    </citation>
    <scope>NUCLEOTIDE SEQUENCE [LARGE SCALE GENOMIC DNA]</scope>
    <source>
        <strain evidence="6 8">DSM 92</strain>
    </source>
</reference>
<evidence type="ECO:0000259" key="4">
    <source>
        <dbReference type="Pfam" id="PF04586"/>
    </source>
</evidence>
<evidence type="ECO:0000256" key="2">
    <source>
        <dbReference type="ARBA" id="ARBA00022670"/>
    </source>
</evidence>
<name>A0AAC9WG28_9CLOT</name>
<accession>A0AAC9WG28</accession>
<dbReference type="EMBL" id="CP017603">
    <property type="protein sequence ID" value="AOY76912.1"/>
    <property type="molecule type" value="Genomic_DNA"/>
</dbReference>
<dbReference type="Proteomes" id="UP000177894">
    <property type="component" value="Chromosome"/>
</dbReference>
<dbReference type="KEGG" id="cfm:BJL90_14240"/>
<evidence type="ECO:0000256" key="1">
    <source>
        <dbReference type="ARBA" id="ARBA00022612"/>
    </source>
</evidence>
<feature type="domain" description="Prohead serine protease" evidence="4">
    <location>
        <begin position="13"/>
        <end position="178"/>
    </location>
</feature>
<keyword evidence="2 6" id="KW-0645">Protease</keyword>
<dbReference type="GO" id="GO:0006508">
    <property type="term" value="P:proteolysis"/>
    <property type="evidence" value="ECO:0007669"/>
    <property type="project" value="UniProtKB-KW"/>
</dbReference>
<organism evidence="6 8">
    <name type="scientific">Clostridium formicaceticum</name>
    <dbReference type="NCBI Taxonomy" id="1497"/>
    <lineage>
        <taxon>Bacteria</taxon>
        <taxon>Bacillati</taxon>
        <taxon>Bacillota</taxon>
        <taxon>Clostridia</taxon>
        <taxon>Eubacteriales</taxon>
        <taxon>Clostridiaceae</taxon>
        <taxon>Clostridium</taxon>
    </lineage>
</organism>
<sequence length="196" mass="23028">MTREKEIRQLFSSFEVRTNEETNEELLEGYALKFESWSENFGDWREIISSTALEKTNLSDVRALINHDSNYILARNTAGNLSLEVDSIGLRFKMKPAKTTYYRDLLENIKAGNINQCSFGFWLRWDNSNCEEWSYNEDLKLYERRINDIETITEISILSTPAYKSTEVVMARGLNEYKSELQRQLNKRKLAIELEL</sequence>
<dbReference type="GO" id="GO:0008233">
    <property type="term" value="F:peptidase activity"/>
    <property type="evidence" value="ECO:0007669"/>
    <property type="project" value="UniProtKB-KW"/>
</dbReference>
<dbReference type="Proteomes" id="UP000192478">
    <property type="component" value="Chromosome"/>
</dbReference>
<dbReference type="NCBIfam" id="TIGR01543">
    <property type="entry name" value="proheadase_HK97"/>
    <property type="match status" value="1"/>
</dbReference>
<keyword evidence="3" id="KW-0378">Hydrolase</keyword>
<reference evidence="5 7" key="1">
    <citation type="submission" date="2016-10" db="EMBL/GenBank/DDBJ databases">
        <title>Complete Genome Sequence of Acetogen Clostridium formicoaceticum ATCC 27076.</title>
        <authorList>
            <person name="Bao T."/>
            <person name="Cheng C."/>
            <person name="Zhao J."/>
            <person name="Yang S.-T."/>
            <person name="Wang J."/>
            <person name="Wang M."/>
        </authorList>
    </citation>
    <scope>NUCLEOTIDE SEQUENCE [LARGE SCALE GENOMIC DNA]</scope>
    <source>
        <strain evidence="5 7">ATCC 27076</strain>
    </source>
</reference>
<evidence type="ECO:0000313" key="6">
    <source>
        <dbReference type="EMBL" id="ARE87391.1"/>
    </source>
</evidence>
<gene>
    <name evidence="5" type="ORF">BJL90_14240</name>
    <name evidence="6" type="ORF">CLFO_17910</name>
</gene>
<evidence type="ECO:0000313" key="5">
    <source>
        <dbReference type="EMBL" id="AOY76912.1"/>
    </source>
</evidence>
<dbReference type="AlphaFoldDB" id="A0AAC9WG28"/>
<dbReference type="RefSeq" id="WP_070969337.1">
    <property type="nucleotide sequence ID" value="NZ_CP017603.1"/>
</dbReference>
<dbReference type="InterPro" id="IPR054613">
    <property type="entry name" value="Peptidase_S78_dom"/>
</dbReference>
<dbReference type="Pfam" id="PF04586">
    <property type="entry name" value="Peptidase_S78"/>
    <property type="match status" value="1"/>
</dbReference>